<protein>
    <submittedName>
        <fullName evidence="3">Putative transposase YdaD</fullName>
    </submittedName>
</protein>
<keyword evidence="4" id="KW-1185">Reference proteome</keyword>
<dbReference type="Proteomes" id="UP000554286">
    <property type="component" value="Unassembled WGS sequence"/>
</dbReference>
<dbReference type="RefSeq" id="WP_184042095.1">
    <property type="nucleotide sequence ID" value="NZ_JACIGK010000001.1"/>
</dbReference>
<feature type="compositionally biased region" description="Pro residues" evidence="1">
    <location>
        <begin position="1"/>
        <end position="18"/>
    </location>
</feature>
<reference evidence="3 4" key="1">
    <citation type="submission" date="2020-08" db="EMBL/GenBank/DDBJ databases">
        <title>Genome sequencing of Purple Non-Sulfur Bacteria from various extreme environments.</title>
        <authorList>
            <person name="Mayer M."/>
        </authorList>
    </citation>
    <scope>NUCLEOTIDE SEQUENCE [LARGE SCALE GENOMIC DNA]</scope>
    <source>
        <strain evidence="3 4">JA131</strain>
    </source>
</reference>
<gene>
    <name evidence="3" type="ORF">GGD89_000055</name>
</gene>
<feature type="domain" description="Transposase (putative) YhgA-like" evidence="2">
    <location>
        <begin position="18"/>
        <end position="189"/>
    </location>
</feature>
<evidence type="ECO:0000313" key="3">
    <source>
        <dbReference type="EMBL" id="MBB4264449.1"/>
    </source>
</evidence>
<accession>A0A7W6RAP6</accession>
<dbReference type="GO" id="GO:1990238">
    <property type="term" value="F:double-stranded DNA endonuclease activity"/>
    <property type="evidence" value="ECO:0007669"/>
    <property type="project" value="TreeGrafter"/>
</dbReference>
<dbReference type="InterPro" id="IPR051699">
    <property type="entry name" value="Rpn/YhgA-like_nuclease"/>
</dbReference>
<organism evidence="3 4">
    <name type="scientific">Roseospira visakhapatnamensis</name>
    <dbReference type="NCBI Taxonomy" id="390880"/>
    <lineage>
        <taxon>Bacteria</taxon>
        <taxon>Pseudomonadati</taxon>
        <taxon>Pseudomonadota</taxon>
        <taxon>Alphaproteobacteria</taxon>
        <taxon>Rhodospirillales</taxon>
        <taxon>Rhodospirillaceae</taxon>
        <taxon>Roseospira</taxon>
    </lineage>
</organism>
<dbReference type="AlphaFoldDB" id="A0A7W6RAP6"/>
<dbReference type="Pfam" id="PF04754">
    <property type="entry name" value="Transposase_31"/>
    <property type="match status" value="1"/>
</dbReference>
<dbReference type="GO" id="GO:0006310">
    <property type="term" value="P:DNA recombination"/>
    <property type="evidence" value="ECO:0007669"/>
    <property type="project" value="TreeGrafter"/>
</dbReference>
<name>A0A7W6RAP6_9PROT</name>
<dbReference type="PANTHER" id="PTHR34611:SF2">
    <property type="entry name" value="INACTIVE RECOMBINATION-PROMOTING NUCLEASE-LIKE PROTEIN RPNE-RELATED"/>
    <property type="match status" value="1"/>
</dbReference>
<feature type="region of interest" description="Disordered" evidence="1">
    <location>
        <begin position="1"/>
        <end position="22"/>
    </location>
</feature>
<dbReference type="EMBL" id="JACIGK010000001">
    <property type="protein sequence ID" value="MBB4264449.1"/>
    <property type="molecule type" value="Genomic_DNA"/>
</dbReference>
<comment type="caution">
    <text evidence="3">The sequence shown here is derived from an EMBL/GenBank/DDBJ whole genome shotgun (WGS) entry which is preliminary data.</text>
</comment>
<evidence type="ECO:0000313" key="4">
    <source>
        <dbReference type="Proteomes" id="UP000554286"/>
    </source>
</evidence>
<proteinExistence type="predicted"/>
<dbReference type="PANTHER" id="PTHR34611">
    <property type="match status" value="1"/>
</dbReference>
<sequence>MSSSGHPPPDRPANPPTNPHDALLRAVLDDPAQAAEVLRRMLPPEITARLTDAPPEPVDGSFIDRRLRRTTSDRLFRVALTDGRPAFLYVLVEHKSRPDPRTPLQLLGYMVRIWERHAGRDPARLARLPPILPLVLYHGRAPWAVPTSVLDCLDADEALKATLRDLRYGLRDLSQRVPDSPPEKTPAWAALRALATVGRDGSATIEGLASIVAALPDGTLLERQVVHYILHVARHLTAADWRAVAARARPNEEETLVSLAAQEWMRQGEARGRAEGEARGEARALTRSILRTLTARFGVVPPALAARVHAVPVADLDALLDRALTAPDLAAVFDETARH</sequence>
<evidence type="ECO:0000256" key="1">
    <source>
        <dbReference type="SAM" id="MobiDB-lite"/>
    </source>
</evidence>
<dbReference type="InterPro" id="IPR006842">
    <property type="entry name" value="Transposase_31"/>
</dbReference>
<evidence type="ECO:0000259" key="2">
    <source>
        <dbReference type="Pfam" id="PF04754"/>
    </source>
</evidence>